<dbReference type="FunFam" id="1.20.1050.10:FF:000018">
    <property type="entry name" value="Glutathione S-transferase U20"/>
    <property type="match status" value="1"/>
</dbReference>
<feature type="domain" description="GST N-terminal" evidence="4">
    <location>
        <begin position="354"/>
        <end position="433"/>
    </location>
</feature>
<evidence type="ECO:0000256" key="1">
    <source>
        <dbReference type="ARBA" id="ARBA00012452"/>
    </source>
</evidence>
<gene>
    <name evidence="6" type="ORF">NC653_028145</name>
</gene>
<dbReference type="InterPro" id="IPR004045">
    <property type="entry name" value="Glutathione_S-Trfase_N"/>
</dbReference>
<dbReference type="SFLD" id="SFLDG01152">
    <property type="entry name" value="Main.3:_Omega-_and_Tau-like"/>
    <property type="match status" value="1"/>
</dbReference>
<dbReference type="SFLD" id="SFLDG00358">
    <property type="entry name" value="Main_(cytGST)"/>
    <property type="match status" value="2"/>
</dbReference>
<dbReference type="EC" id="2.5.1.18" evidence="1"/>
<dbReference type="Proteomes" id="UP001164929">
    <property type="component" value="Chromosome 11"/>
</dbReference>
<dbReference type="Pfam" id="PF13410">
    <property type="entry name" value="GST_C_2"/>
    <property type="match status" value="1"/>
</dbReference>
<dbReference type="PANTHER" id="PTHR11260">
    <property type="entry name" value="GLUTATHIONE S-TRANSFERASE, GST, SUPERFAMILY, GST DOMAIN CONTAINING"/>
    <property type="match status" value="1"/>
</dbReference>
<dbReference type="PROSITE" id="PS50404">
    <property type="entry name" value="GST_NTER"/>
    <property type="match status" value="2"/>
</dbReference>
<dbReference type="InterPro" id="IPR036249">
    <property type="entry name" value="Thioredoxin-like_sf"/>
</dbReference>
<keyword evidence="2" id="KW-0808">Transferase</keyword>
<keyword evidence="7" id="KW-1185">Reference proteome</keyword>
<comment type="catalytic activity">
    <reaction evidence="3">
        <text>RX + glutathione = an S-substituted glutathione + a halide anion + H(+)</text>
        <dbReference type="Rhea" id="RHEA:16437"/>
        <dbReference type="ChEBI" id="CHEBI:15378"/>
        <dbReference type="ChEBI" id="CHEBI:16042"/>
        <dbReference type="ChEBI" id="CHEBI:17792"/>
        <dbReference type="ChEBI" id="CHEBI:57925"/>
        <dbReference type="ChEBI" id="CHEBI:90779"/>
        <dbReference type="EC" id="2.5.1.18"/>
    </reaction>
</comment>
<dbReference type="FunFam" id="3.40.30.10:FF:000014">
    <property type="entry name" value="Tau class glutathione S-transferase"/>
    <property type="match status" value="1"/>
</dbReference>
<dbReference type="InterPro" id="IPR036282">
    <property type="entry name" value="Glutathione-S-Trfase_C_sf"/>
</dbReference>
<dbReference type="InterPro" id="IPR045073">
    <property type="entry name" value="Omega/Tau-like"/>
</dbReference>
<dbReference type="SFLD" id="SFLDS00019">
    <property type="entry name" value="Glutathione_Transferase_(cytos"/>
    <property type="match status" value="2"/>
</dbReference>
<dbReference type="EMBL" id="JAQIZT010000011">
    <property type="protein sequence ID" value="KAJ6980234.1"/>
    <property type="molecule type" value="Genomic_DNA"/>
</dbReference>
<evidence type="ECO:0000256" key="2">
    <source>
        <dbReference type="ARBA" id="ARBA00022679"/>
    </source>
</evidence>
<dbReference type="Gene3D" id="3.40.30.10">
    <property type="entry name" value="Glutaredoxin"/>
    <property type="match status" value="2"/>
</dbReference>
<reference evidence="6" key="1">
    <citation type="journal article" date="2023" name="Mol. Ecol. Resour.">
        <title>Chromosome-level genome assembly of a triploid poplar Populus alba 'Berolinensis'.</title>
        <authorList>
            <person name="Chen S."/>
            <person name="Yu Y."/>
            <person name="Wang X."/>
            <person name="Wang S."/>
            <person name="Zhang T."/>
            <person name="Zhou Y."/>
            <person name="He R."/>
            <person name="Meng N."/>
            <person name="Wang Y."/>
            <person name="Liu W."/>
            <person name="Liu Z."/>
            <person name="Liu J."/>
            <person name="Guo Q."/>
            <person name="Huang H."/>
            <person name="Sederoff R.R."/>
            <person name="Wang G."/>
            <person name="Qu G."/>
            <person name="Chen S."/>
        </authorList>
    </citation>
    <scope>NUCLEOTIDE SEQUENCE</scope>
    <source>
        <strain evidence="6">SC-2020</strain>
    </source>
</reference>
<dbReference type="Gene3D" id="1.20.1050.10">
    <property type="match status" value="4"/>
</dbReference>
<dbReference type="CDD" id="cd03185">
    <property type="entry name" value="GST_C_Tau"/>
    <property type="match status" value="2"/>
</dbReference>
<dbReference type="SUPFAM" id="SSF52833">
    <property type="entry name" value="Thioredoxin-like"/>
    <property type="match status" value="2"/>
</dbReference>
<evidence type="ECO:0000313" key="6">
    <source>
        <dbReference type="EMBL" id="KAJ6980234.1"/>
    </source>
</evidence>
<dbReference type="GO" id="GO:0004364">
    <property type="term" value="F:glutathione transferase activity"/>
    <property type="evidence" value="ECO:0007669"/>
    <property type="project" value="UniProtKB-EC"/>
</dbReference>
<name>A0AAD6M818_9ROSI</name>
<organism evidence="6 7">
    <name type="scientific">Populus alba x Populus x berolinensis</name>
    <dbReference type="NCBI Taxonomy" id="444605"/>
    <lineage>
        <taxon>Eukaryota</taxon>
        <taxon>Viridiplantae</taxon>
        <taxon>Streptophyta</taxon>
        <taxon>Embryophyta</taxon>
        <taxon>Tracheophyta</taxon>
        <taxon>Spermatophyta</taxon>
        <taxon>Magnoliopsida</taxon>
        <taxon>eudicotyledons</taxon>
        <taxon>Gunneridae</taxon>
        <taxon>Pentapetalae</taxon>
        <taxon>rosids</taxon>
        <taxon>fabids</taxon>
        <taxon>Malpighiales</taxon>
        <taxon>Salicaceae</taxon>
        <taxon>Saliceae</taxon>
        <taxon>Populus</taxon>
    </lineage>
</organism>
<dbReference type="Pfam" id="PF02798">
    <property type="entry name" value="GST_N"/>
    <property type="match status" value="2"/>
</dbReference>
<dbReference type="CDD" id="cd03058">
    <property type="entry name" value="GST_N_Tau"/>
    <property type="match status" value="2"/>
</dbReference>
<dbReference type="InterPro" id="IPR010987">
    <property type="entry name" value="Glutathione-S-Trfase_C-like"/>
</dbReference>
<proteinExistence type="predicted"/>
<accession>A0AAD6M818</accession>
<protein>
    <recommendedName>
        <fullName evidence="1">glutathione transferase</fullName>
        <ecNumber evidence="1">2.5.1.18</ecNumber>
    </recommendedName>
</protein>
<dbReference type="PROSITE" id="PS50405">
    <property type="entry name" value="GST_CTER"/>
    <property type="match status" value="1"/>
</dbReference>
<feature type="domain" description="GST N-terminal" evidence="4">
    <location>
        <begin position="30"/>
        <end position="109"/>
    </location>
</feature>
<dbReference type="AlphaFoldDB" id="A0AAD6M818"/>
<dbReference type="PANTHER" id="PTHR11260:SF781">
    <property type="entry name" value="GLUTATHIONE S-TRANSFERASE U19"/>
    <property type="match status" value="1"/>
</dbReference>
<dbReference type="GO" id="GO:0006749">
    <property type="term" value="P:glutathione metabolic process"/>
    <property type="evidence" value="ECO:0007669"/>
    <property type="project" value="InterPro"/>
</dbReference>
<evidence type="ECO:0000256" key="3">
    <source>
        <dbReference type="ARBA" id="ARBA00047960"/>
    </source>
</evidence>
<evidence type="ECO:0000313" key="7">
    <source>
        <dbReference type="Proteomes" id="UP001164929"/>
    </source>
</evidence>
<dbReference type="InterPro" id="IPR045074">
    <property type="entry name" value="GST_C_Tau"/>
</dbReference>
<dbReference type="GO" id="GO:0005737">
    <property type="term" value="C:cytoplasm"/>
    <property type="evidence" value="ECO:0007669"/>
    <property type="project" value="TreeGrafter"/>
</dbReference>
<evidence type="ECO:0000259" key="5">
    <source>
        <dbReference type="PROSITE" id="PS50405"/>
    </source>
</evidence>
<evidence type="ECO:0000259" key="4">
    <source>
        <dbReference type="PROSITE" id="PS50404"/>
    </source>
</evidence>
<dbReference type="SUPFAM" id="SSF47616">
    <property type="entry name" value="GST C-terminal domain-like"/>
    <property type="match status" value="3"/>
</dbReference>
<feature type="domain" description="GST C-terminal" evidence="5">
    <location>
        <begin position="115"/>
        <end position="239"/>
    </location>
</feature>
<sequence>MNNYLILSGESLTGWRDLVEDIERNKHETVTLAPEHFAGSPFGVRVRIALAEKEVKYEYCDENSRVDSASLLEMNPVYKKRPLLIHNGKAVCESLIIVQYVDDAWKGKAPLLPSDPYQRAQSRFWADFIDKKVYEITKKIWTTKGEELEGAKKDFIECLKLLEGELGDKPYYGGENLGYVDVAFVPFYCWFYAYEKCGNFDIEAECPKIIAWAKRCMQKESVSKSLEDPKKRALRGCAFSSVVSITIGNFNIEAECPKLIAHCKRCLQKETVSKALEDPQKVYDFVLMLMKKSDLVGSEQLPATFILFLQAAFMITDHPAKELQAVTHQAFHSERREKTICDSVLLLFTTTMADEVTLLDFWASPFGMRVRIALAEKGVKYEYSEQDLRDKSALLLQMNPVYKKIPVLVHRGKPVCESLIIVQYIDDVWRDKAPLLPSDPYERAQSMFWADFIDKKGELGEKPYFGGQTLGYVDIAFLPFCCGFSTYETIGNFSIEAQCPKIIAWANRCLKKESVAKSLAEPGKVHELVLEIRKSLGNH</sequence>
<comment type="caution">
    <text evidence="6">The sequence shown here is derived from an EMBL/GenBank/DDBJ whole genome shotgun (WGS) entry which is preliminary data.</text>
</comment>
<dbReference type="InterPro" id="IPR040079">
    <property type="entry name" value="Glutathione_S-Trfase"/>
</dbReference>